<feature type="transmembrane region" description="Helical" evidence="1">
    <location>
        <begin position="34"/>
        <end position="56"/>
    </location>
</feature>
<dbReference type="EMBL" id="FJVC01000152">
    <property type="protein sequence ID" value="CZT43866.1"/>
    <property type="molecule type" value="Genomic_DNA"/>
</dbReference>
<feature type="transmembrane region" description="Helical" evidence="1">
    <location>
        <begin position="6"/>
        <end position="27"/>
    </location>
</feature>
<dbReference type="AlphaFoldDB" id="A0A1E1M446"/>
<feature type="transmembrane region" description="Helical" evidence="1">
    <location>
        <begin position="101"/>
        <end position="122"/>
    </location>
</feature>
<dbReference type="Proteomes" id="UP000177625">
    <property type="component" value="Unassembled WGS sequence"/>
</dbReference>
<protein>
    <submittedName>
        <fullName evidence="2">Uncharacterized protein</fullName>
    </submittedName>
</protein>
<name>A0A1E1M446_RHYSE</name>
<reference evidence="3" key="1">
    <citation type="submission" date="2016-03" db="EMBL/GenBank/DDBJ databases">
        <authorList>
            <person name="Guldener U."/>
        </authorList>
    </citation>
    <scope>NUCLEOTIDE SEQUENCE [LARGE SCALE GENOMIC DNA]</scope>
</reference>
<proteinExistence type="predicted"/>
<gene>
    <name evidence="2" type="ORF">RSE6_03968</name>
</gene>
<evidence type="ECO:0000313" key="2">
    <source>
        <dbReference type="EMBL" id="CZT43866.1"/>
    </source>
</evidence>
<keyword evidence="1" id="KW-0472">Membrane</keyword>
<accession>A0A1E1M446</accession>
<organism evidence="2 3">
    <name type="scientific">Rhynchosporium secalis</name>
    <name type="common">Barley scald fungus</name>
    <dbReference type="NCBI Taxonomy" id="38038"/>
    <lineage>
        <taxon>Eukaryota</taxon>
        <taxon>Fungi</taxon>
        <taxon>Dikarya</taxon>
        <taxon>Ascomycota</taxon>
        <taxon>Pezizomycotina</taxon>
        <taxon>Leotiomycetes</taxon>
        <taxon>Helotiales</taxon>
        <taxon>Ploettnerulaceae</taxon>
        <taxon>Rhynchosporium</taxon>
    </lineage>
</organism>
<evidence type="ECO:0000313" key="3">
    <source>
        <dbReference type="Proteomes" id="UP000177625"/>
    </source>
</evidence>
<sequence>MDAPLAFYVITVLLNVPLMFMAIAGANSKRRRRIYGAAAFLTGLALFCMIIASSVITSQIVRLRNQIRNDTLSSVRAPSVYNAGNTDIWRINVTDVSLGTMVLGLAWAGVGALMIEFGMWMWSFAQAKTKTLPAYEVKQEQDGYLQG</sequence>
<keyword evidence="3" id="KW-1185">Reference proteome</keyword>
<keyword evidence="1" id="KW-0812">Transmembrane</keyword>
<keyword evidence="1" id="KW-1133">Transmembrane helix</keyword>
<evidence type="ECO:0000256" key="1">
    <source>
        <dbReference type="SAM" id="Phobius"/>
    </source>
</evidence>